<evidence type="ECO:0000256" key="9">
    <source>
        <dbReference type="ARBA" id="ARBA00023170"/>
    </source>
</evidence>
<keyword evidence="8 11" id="KW-0472">Membrane</keyword>
<evidence type="ECO:0000256" key="12">
    <source>
        <dbReference type="RuleBase" id="RU003357"/>
    </source>
</evidence>
<sequence>MLVSSTVFAQSNPEAPPSPASAASAPKPGKSTSKAEQLDRVEVSGNASDDAARRSSTASKIIIGREEIERFGDATVGEVLKRLPGVTTGGRPGRGGDIRMRGMGGGYTQILVNGERMSPGFSLDQLPPEQVERIEVMRAPTAEYGARAVAGTINVVLREALAKRLNDLRLGLASERGQLRPNAGWTRSDKLDEQGGAYNLSVNVQQADTLDDLDTVNISRKLHTQAQSSLLTKAQTSGQRQALNLSAKLQWRLGDGETFNLQPFAVASRNSSDSHSTLTREPLPTDGSYYYDRAQSHTDNRNEMARLNTQWQKQLDDASRLDLRAGLGQAHGKGHTEQQQFRGGAGQAVREQSDHSDSRDRSWSLNGKYSHQLENEHSLVGGLEGEGTQRNQTKTCLQDGLSCRSQLEFGDELSASTQRIAAYAQDEWSVGKQWSFYAGLRGESISTKSQSAAYAVSNRSSVWTPLLHGVWKFDEKSRDQLRASLTRSYRSPNLQDLIAQPSINSQYPCPSNQPCGPNTVDHADRSGNPNLRPELATGIDLAYENYLSKGGILSVSAFVRRINDLMRNVTSLQNVGWAEVPRWVSQPQNIGKATTYGLELEAKFRLDEFFNEAWPVQLRSNLSLFRSSVDGIPGPNNKLDQQPSATANLGADYRLRSLPLSVGASINWTPANTVQQTLLTEASTSRKLVADAFALWNVNQQTSLRLSASNLAPLDYSNASFTLTPDSQVTTHSSGASYTQWALRLEIKI</sequence>
<dbReference type="EMBL" id="JAJIRN010000008">
    <property type="protein sequence ID" value="MCV2369942.1"/>
    <property type="molecule type" value="Genomic_DNA"/>
</dbReference>
<keyword evidence="10 11" id="KW-0998">Cell outer membrane</keyword>
<keyword evidence="9 16" id="KW-0675">Receptor</keyword>
<evidence type="ECO:0000256" key="4">
    <source>
        <dbReference type="ARBA" id="ARBA00022452"/>
    </source>
</evidence>
<evidence type="ECO:0000259" key="15">
    <source>
        <dbReference type="Pfam" id="PF07715"/>
    </source>
</evidence>
<protein>
    <submittedName>
        <fullName evidence="16">TonB-dependent receptor</fullName>
    </submittedName>
</protein>
<evidence type="ECO:0000313" key="17">
    <source>
        <dbReference type="Proteomes" id="UP001209701"/>
    </source>
</evidence>
<evidence type="ECO:0000256" key="10">
    <source>
        <dbReference type="ARBA" id="ARBA00023237"/>
    </source>
</evidence>
<evidence type="ECO:0000256" key="8">
    <source>
        <dbReference type="ARBA" id="ARBA00023136"/>
    </source>
</evidence>
<organism evidence="16 17">
    <name type="scientific">Roseateles oligotrophus</name>
    <dbReference type="NCBI Taxonomy" id="1769250"/>
    <lineage>
        <taxon>Bacteria</taxon>
        <taxon>Pseudomonadati</taxon>
        <taxon>Pseudomonadota</taxon>
        <taxon>Betaproteobacteria</taxon>
        <taxon>Burkholderiales</taxon>
        <taxon>Sphaerotilaceae</taxon>
        <taxon>Roseateles</taxon>
    </lineage>
</organism>
<feature type="region of interest" description="Disordered" evidence="13">
    <location>
        <begin position="329"/>
        <end position="364"/>
    </location>
</feature>
<feature type="compositionally biased region" description="Polar residues" evidence="13">
    <location>
        <begin position="268"/>
        <end position="279"/>
    </location>
</feature>
<reference evidence="16 17" key="1">
    <citation type="submission" date="2021-11" db="EMBL/GenBank/DDBJ databases">
        <authorList>
            <person name="Liang Q."/>
            <person name="Mou H."/>
            <person name="Liu Z."/>
        </authorList>
    </citation>
    <scope>NUCLEOTIDE SEQUENCE [LARGE SCALE GENOMIC DNA]</scope>
    <source>
        <strain evidence="16 17">CHU3</strain>
    </source>
</reference>
<dbReference type="PANTHER" id="PTHR30069:SF29">
    <property type="entry name" value="HEMOGLOBIN AND HEMOGLOBIN-HAPTOGLOBIN-BINDING PROTEIN 1-RELATED"/>
    <property type="match status" value="1"/>
</dbReference>
<dbReference type="Pfam" id="PF07715">
    <property type="entry name" value="Plug"/>
    <property type="match status" value="1"/>
</dbReference>
<evidence type="ECO:0000256" key="13">
    <source>
        <dbReference type="SAM" id="MobiDB-lite"/>
    </source>
</evidence>
<keyword evidence="5 11" id="KW-0812">Transmembrane</keyword>
<keyword evidence="3 11" id="KW-0813">Transport</keyword>
<comment type="caution">
    <text evidence="16">The sequence shown here is derived from an EMBL/GenBank/DDBJ whole genome shotgun (WGS) entry which is preliminary data.</text>
</comment>
<evidence type="ECO:0000256" key="3">
    <source>
        <dbReference type="ARBA" id="ARBA00022448"/>
    </source>
</evidence>
<evidence type="ECO:0000256" key="1">
    <source>
        <dbReference type="ARBA" id="ARBA00004571"/>
    </source>
</evidence>
<dbReference type="Gene3D" id="2.40.170.20">
    <property type="entry name" value="TonB-dependent receptor, beta-barrel domain"/>
    <property type="match status" value="1"/>
</dbReference>
<dbReference type="PANTHER" id="PTHR30069">
    <property type="entry name" value="TONB-DEPENDENT OUTER MEMBRANE RECEPTOR"/>
    <property type="match status" value="1"/>
</dbReference>
<evidence type="ECO:0000259" key="14">
    <source>
        <dbReference type="Pfam" id="PF00593"/>
    </source>
</evidence>
<evidence type="ECO:0000256" key="2">
    <source>
        <dbReference type="ARBA" id="ARBA00009810"/>
    </source>
</evidence>
<dbReference type="Gene3D" id="2.170.130.10">
    <property type="entry name" value="TonB-dependent receptor, plug domain"/>
    <property type="match status" value="1"/>
</dbReference>
<comment type="similarity">
    <text evidence="2 11 12">Belongs to the TonB-dependent receptor family.</text>
</comment>
<feature type="region of interest" description="Disordered" evidence="13">
    <location>
        <begin position="267"/>
        <end position="293"/>
    </location>
</feature>
<evidence type="ECO:0000256" key="11">
    <source>
        <dbReference type="PROSITE-ProRule" id="PRU01360"/>
    </source>
</evidence>
<feature type="compositionally biased region" description="Polar residues" evidence="13">
    <location>
        <begin position="1"/>
        <end position="10"/>
    </location>
</feature>
<evidence type="ECO:0000256" key="6">
    <source>
        <dbReference type="ARBA" id="ARBA00022729"/>
    </source>
</evidence>
<dbReference type="SUPFAM" id="SSF56935">
    <property type="entry name" value="Porins"/>
    <property type="match status" value="1"/>
</dbReference>
<dbReference type="InterPro" id="IPR036942">
    <property type="entry name" value="Beta-barrel_TonB_sf"/>
</dbReference>
<evidence type="ECO:0000256" key="5">
    <source>
        <dbReference type="ARBA" id="ARBA00022692"/>
    </source>
</evidence>
<accession>A0ABT2YIW1</accession>
<comment type="subcellular location">
    <subcellularLocation>
        <location evidence="1 11">Cell outer membrane</location>
        <topology evidence="1 11">Multi-pass membrane protein</topology>
    </subcellularLocation>
</comment>
<dbReference type="InterPro" id="IPR037066">
    <property type="entry name" value="Plug_dom_sf"/>
</dbReference>
<name>A0ABT2YIW1_9BURK</name>
<dbReference type="InterPro" id="IPR039426">
    <property type="entry name" value="TonB-dep_rcpt-like"/>
</dbReference>
<dbReference type="CDD" id="cd01347">
    <property type="entry name" value="ligand_gated_channel"/>
    <property type="match status" value="1"/>
</dbReference>
<dbReference type="Proteomes" id="UP001209701">
    <property type="component" value="Unassembled WGS sequence"/>
</dbReference>
<dbReference type="InterPro" id="IPR012910">
    <property type="entry name" value="Plug_dom"/>
</dbReference>
<evidence type="ECO:0000256" key="7">
    <source>
        <dbReference type="ARBA" id="ARBA00023077"/>
    </source>
</evidence>
<feature type="compositionally biased region" description="Basic and acidic residues" evidence="13">
    <location>
        <begin position="351"/>
        <end position="362"/>
    </location>
</feature>
<dbReference type="RefSeq" id="WP_263572532.1">
    <property type="nucleotide sequence ID" value="NZ_JAJIRN010000008.1"/>
</dbReference>
<keyword evidence="6" id="KW-0732">Signal</keyword>
<keyword evidence="7 12" id="KW-0798">TonB box</keyword>
<keyword evidence="4 11" id="KW-1134">Transmembrane beta strand</keyword>
<gene>
    <name evidence="16" type="ORF">LNV07_17805</name>
</gene>
<dbReference type="Pfam" id="PF00593">
    <property type="entry name" value="TonB_dep_Rec_b-barrel"/>
    <property type="match status" value="1"/>
</dbReference>
<feature type="compositionally biased region" description="Low complexity" evidence="13">
    <location>
        <begin position="20"/>
        <end position="35"/>
    </location>
</feature>
<evidence type="ECO:0000313" key="16">
    <source>
        <dbReference type="EMBL" id="MCV2369942.1"/>
    </source>
</evidence>
<keyword evidence="17" id="KW-1185">Reference proteome</keyword>
<proteinExistence type="inferred from homology"/>
<dbReference type="PROSITE" id="PS52016">
    <property type="entry name" value="TONB_DEPENDENT_REC_3"/>
    <property type="match status" value="1"/>
</dbReference>
<feature type="domain" description="TonB-dependent receptor-like beta-barrel" evidence="14">
    <location>
        <begin position="269"/>
        <end position="711"/>
    </location>
</feature>
<feature type="region of interest" description="Disordered" evidence="13">
    <location>
        <begin position="1"/>
        <end position="56"/>
    </location>
</feature>
<feature type="domain" description="TonB-dependent receptor plug" evidence="15">
    <location>
        <begin position="54"/>
        <end position="152"/>
    </location>
</feature>
<dbReference type="InterPro" id="IPR000531">
    <property type="entry name" value="Beta-barrel_TonB"/>
</dbReference>